<reference evidence="2" key="1">
    <citation type="journal article" date="2022" name="Int. J. Mol. Sci.">
        <title>Draft Genome of Tanacetum Coccineum: Genomic Comparison of Closely Related Tanacetum-Family Plants.</title>
        <authorList>
            <person name="Yamashiro T."/>
            <person name="Shiraishi A."/>
            <person name="Nakayama K."/>
            <person name="Satake H."/>
        </authorList>
    </citation>
    <scope>NUCLEOTIDE SEQUENCE</scope>
</reference>
<protein>
    <submittedName>
        <fullName evidence="2">Uncharacterized protein</fullName>
    </submittedName>
</protein>
<gene>
    <name evidence="2" type="ORF">Tco_0878748</name>
</gene>
<accession>A0ABQ5C1R3</accession>
<name>A0ABQ5C1R3_9ASTR</name>
<reference evidence="2" key="2">
    <citation type="submission" date="2022-01" db="EMBL/GenBank/DDBJ databases">
        <authorList>
            <person name="Yamashiro T."/>
            <person name="Shiraishi A."/>
            <person name="Satake H."/>
            <person name="Nakayama K."/>
        </authorList>
    </citation>
    <scope>NUCLEOTIDE SEQUENCE</scope>
</reference>
<evidence type="ECO:0000256" key="1">
    <source>
        <dbReference type="SAM" id="MobiDB-lite"/>
    </source>
</evidence>
<sequence length="210" mass="24287">MADHSHNWYDETTTRKTINDSPDNVDAIQESFKGTHLTKECPLEKEDKTVKQSKYMRSLEETIIKFCKESIKKQTTDDEWIRKSIENTNSNIRALKTTTKNLQEKAYQLAQTVLTNTGEKFKARTTMGKKNIKESVPCDLPPTPFQGHLKEQMGSPYRTRETVCMIENPGEGNPVDDVQELSDINVRPSFRKYYTKFQQLGGKFQDRLDL</sequence>
<dbReference type="EMBL" id="BQNB010013768">
    <property type="protein sequence ID" value="GJT20042.1"/>
    <property type="molecule type" value="Genomic_DNA"/>
</dbReference>
<evidence type="ECO:0000313" key="2">
    <source>
        <dbReference type="EMBL" id="GJT20042.1"/>
    </source>
</evidence>
<dbReference type="Proteomes" id="UP001151760">
    <property type="component" value="Unassembled WGS sequence"/>
</dbReference>
<comment type="caution">
    <text evidence="2">The sequence shown here is derived from an EMBL/GenBank/DDBJ whole genome shotgun (WGS) entry which is preliminary data.</text>
</comment>
<keyword evidence="3" id="KW-1185">Reference proteome</keyword>
<evidence type="ECO:0000313" key="3">
    <source>
        <dbReference type="Proteomes" id="UP001151760"/>
    </source>
</evidence>
<proteinExistence type="predicted"/>
<feature type="region of interest" description="Disordered" evidence="1">
    <location>
        <begin position="1"/>
        <end position="22"/>
    </location>
</feature>
<feature type="compositionally biased region" description="Basic and acidic residues" evidence="1">
    <location>
        <begin position="1"/>
        <end position="18"/>
    </location>
</feature>
<organism evidence="2 3">
    <name type="scientific">Tanacetum coccineum</name>
    <dbReference type="NCBI Taxonomy" id="301880"/>
    <lineage>
        <taxon>Eukaryota</taxon>
        <taxon>Viridiplantae</taxon>
        <taxon>Streptophyta</taxon>
        <taxon>Embryophyta</taxon>
        <taxon>Tracheophyta</taxon>
        <taxon>Spermatophyta</taxon>
        <taxon>Magnoliopsida</taxon>
        <taxon>eudicotyledons</taxon>
        <taxon>Gunneridae</taxon>
        <taxon>Pentapetalae</taxon>
        <taxon>asterids</taxon>
        <taxon>campanulids</taxon>
        <taxon>Asterales</taxon>
        <taxon>Asteraceae</taxon>
        <taxon>Asteroideae</taxon>
        <taxon>Anthemideae</taxon>
        <taxon>Anthemidinae</taxon>
        <taxon>Tanacetum</taxon>
    </lineage>
</organism>